<organism evidence="4 5">
    <name type="scientific">Noviherbaspirillum saxi</name>
    <dbReference type="NCBI Taxonomy" id="2320863"/>
    <lineage>
        <taxon>Bacteria</taxon>
        <taxon>Pseudomonadati</taxon>
        <taxon>Pseudomonadota</taxon>
        <taxon>Betaproteobacteria</taxon>
        <taxon>Burkholderiales</taxon>
        <taxon>Oxalobacteraceae</taxon>
        <taxon>Noviherbaspirillum</taxon>
    </lineage>
</organism>
<keyword evidence="1" id="KW-0472">Membrane</keyword>
<gene>
    <name evidence="4" type="ORF">D3871_10760</name>
</gene>
<dbReference type="InterPro" id="IPR025746">
    <property type="entry name" value="PilX_N_dom"/>
</dbReference>
<evidence type="ECO:0000259" key="2">
    <source>
        <dbReference type="Pfam" id="PF13681"/>
    </source>
</evidence>
<keyword evidence="1" id="KW-1133">Transmembrane helix</keyword>
<accession>A0A3A3GGQ2</accession>
<evidence type="ECO:0000313" key="4">
    <source>
        <dbReference type="EMBL" id="RJG00080.1"/>
    </source>
</evidence>
<keyword evidence="1" id="KW-0812">Transmembrane</keyword>
<dbReference type="AlphaFoldDB" id="A0A3A3GGQ2"/>
<evidence type="ECO:0000256" key="1">
    <source>
        <dbReference type="SAM" id="Phobius"/>
    </source>
</evidence>
<reference evidence="5" key="1">
    <citation type="submission" date="2018-09" db="EMBL/GenBank/DDBJ databases">
        <authorList>
            <person name="Zhu H."/>
        </authorList>
    </citation>
    <scope>NUCLEOTIDE SEQUENCE [LARGE SCALE GENOMIC DNA]</scope>
    <source>
        <strain evidence="5">K1R23-30</strain>
    </source>
</reference>
<name>A0A3A3GGQ2_9BURK</name>
<feature type="domain" description="PilX/PilW C-terminal" evidence="2">
    <location>
        <begin position="107"/>
        <end position="203"/>
    </location>
</feature>
<dbReference type="InterPro" id="IPR025205">
    <property type="entry name" value="PilX/PilW_C"/>
</dbReference>
<proteinExistence type="predicted"/>
<dbReference type="Pfam" id="PF14341">
    <property type="entry name" value="PilX_N"/>
    <property type="match status" value="1"/>
</dbReference>
<comment type="caution">
    <text evidence="4">The sequence shown here is derived from an EMBL/GenBank/DDBJ whole genome shotgun (WGS) entry which is preliminary data.</text>
</comment>
<evidence type="ECO:0000259" key="3">
    <source>
        <dbReference type="Pfam" id="PF14341"/>
    </source>
</evidence>
<dbReference type="EMBL" id="QYUO01000001">
    <property type="protein sequence ID" value="RJG00080.1"/>
    <property type="molecule type" value="Genomic_DNA"/>
</dbReference>
<dbReference type="Proteomes" id="UP000265955">
    <property type="component" value="Unassembled WGS sequence"/>
</dbReference>
<feature type="domain" description="Type 4 fimbrial biogenesis protein PilX N-terminal" evidence="3">
    <location>
        <begin position="15"/>
        <end position="63"/>
    </location>
</feature>
<keyword evidence="5" id="KW-1185">Reference proteome</keyword>
<feature type="transmembrane region" description="Helical" evidence="1">
    <location>
        <begin position="18"/>
        <end position="40"/>
    </location>
</feature>
<dbReference type="RefSeq" id="WP_119770023.1">
    <property type="nucleotide sequence ID" value="NZ_QYUO01000001.1"/>
</dbReference>
<dbReference type="Pfam" id="PF13681">
    <property type="entry name" value="PilX"/>
    <property type="match status" value="1"/>
</dbReference>
<sequence length="206" mass="22044">MNTRIAVANRTKETGVSLIVSLLMLIVVSLLGISAARIALQGEKVSRNDRDRQIALQAAEAALMDAELDIEGSPDAAKSRSALFASDNMLAFPATGCKAGVANIDVGLCSAAAEGSAPVWQTVDFLDASENASSVPYGRFTGYSFPAGMGTLPARQPRYVIEPMMFAYKGYAAEKPEVFYRITAIGFGMRDSTQVVLQTFYKKADK</sequence>
<protein>
    <submittedName>
        <fullName evidence="4">Pilus assembly protein</fullName>
    </submittedName>
</protein>
<evidence type="ECO:0000313" key="5">
    <source>
        <dbReference type="Proteomes" id="UP000265955"/>
    </source>
</evidence>
<dbReference type="OrthoDB" id="5405962at2"/>